<dbReference type="SUPFAM" id="SSF53756">
    <property type="entry name" value="UDP-Glycosyltransferase/glycogen phosphorylase"/>
    <property type="match status" value="1"/>
</dbReference>
<accession>S5TZB2</accession>
<proteinExistence type="predicted"/>
<dbReference type="GO" id="GO:0016757">
    <property type="term" value="F:glycosyltransferase activity"/>
    <property type="evidence" value="ECO:0007669"/>
    <property type="project" value="UniProtKB-KW"/>
</dbReference>
<keyword evidence="2 5" id="KW-0808">Transferase</keyword>
<evidence type="ECO:0000313" key="6">
    <source>
        <dbReference type="Proteomes" id="UP000015380"/>
    </source>
</evidence>
<dbReference type="PANTHER" id="PTHR12526">
    <property type="entry name" value="GLYCOSYLTRANSFERASE"/>
    <property type="match status" value="1"/>
</dbReference>
<dbReference type="HOGENOM" id="CLU_009583_2_5_6"/>
<organism evidence="5 6">
    <name type="scientific">Cycloclasticus zancles 78-ME</name>
    <dbReference type="NCBI Taxonomy" id="1198232"/>
    <lineage>
        <taxon>Bacteria</taxon>
        <taxon>Pseudomonadati</taxon>
        <taxon>Pseudomonadota</taxon>
        <taxon>Gammaproteobacteria</taxon>
        <taxon>Thiotrichales</taxon>
        <taxon>Piscirickettsiaceae</taxon>
        <taxon>Cycloclasticus</taxon>
    </lineage>
</organism>
<dbReference type="PANTHER" id="PTHR12526:SF510">
    <property type="entry name" value="D-INOSITOL 3-PHOSPHATE GLYCOSYLTRANSFERASE"/>
    <property type="match status" value="1"/>
</dbReference>
<dbReference type="InterPro" id="IPR028098">
    <property type="entry name" value="Glyco_trans_4-like_N"/>
</dbReference>
<evidence type="ECO:0000259" key="4">
    <source>
        <dbReference type="Pfam" id="PF13439"/>
    </source>
</evidence>
<gene>
    <name evidence="5" type="ORF">CYCME_2253</name>
</gene>
<dbReference type="Pfam" id="PF00534">
    <property type="entry name" value="Glycos_transf_1"/>
    <property type="match status" value="1"/>
</dbReference>
<protein>
    <submittedName>
        <fullName evidence="5">Glycosyl transferase family 1</fullName>
    </submittedName>
</protein>
<dbReference type="Pfam" id="PF13439">
    <property type="entry name" value="Glyco_transf_4"/>
    <property type="match status" value="1"/>
</dbReference>
<dbReference type="CDD" id="cd03801">
    <property type="entry name" value="GT4_PimA-like"/>
    <property type="match status" value="1"/>
</dbReference>
<dbReference type="RefSeq" id="WP_020933053.1">
    <property type="nucleotide sequence ID" value="NC_021917.1"/>
</dbReference>
<dbReference type="Gene3D" id="3.40.50.2000">
    <property type="entry name" value="Glycogen Phosphorylase B"/>
    <property type="match status" value="2"/>
</dbReference>
<evidence type="ECO:0000259" key="3">
    <source>
        <dbReference type="Pfam" id="PF00534"/>
    </source>
</evidence>
<dbReference type="AlphaFoldDB" id="S5TZB2"/>
<evidence type="ECO:0000313" key="5">
    <source>
        <dbReference type="EMBL" id="AGS40565.1"/>
    </source>
</evidence>
<keyword evidence="6" id="KW-1185">Reference proteome</keyword>
<dbReference type="PATRIC" id="fig|1198232.3.peg.2223"/>
<reference evidence="5 6" key="1">
    <citation type="submission" date="2013-05" db="EMBL/GenBank/DDBJ databases">
        <title>Between feast and famine: a lifestyle of most important marine PAH-degrading bacterium Cycloclasticus sp. 7ME.</title>
        <authorList>
            <person name="Yakimov M.M."/>
            <person name="Messina E."/>
            <person name="Genovese M."/>
            <person name="Denaro R."/>
            <person name="Crisafi F."/>
            <person name="Russo D."/>
            <person name="Cappello S."/>
            <person name="Santisi S."/>
            <person name="Smedile F."/>
            <person name="Golyshina O.V."/>
            <person name="Tran H."/>
            <person name="Pieper D.H."/>
            <person name="Golyshin P.N."/>
            <person name="Giuliano L."/>
        </authorList>
    </citation>
    <scope>NUCLEOTIDE SEQUENCE [LARGE SCALE GENOMIC DNA]</scope>
    <source>
        <strain evidence="5 6">78-ME</strain>
    </source>
</reference>
<dbReference type="Proteomes" id="UP000015380">
    <property type="component" value="Chromosome"/>
</dbReference>
<dbReference type="EMBL" id="CP005996">
    <property type="protein sequence ID" value="AGS40565.1"/>
    <property type="molecule type" value="Genomic_DNA"/>
</dbReference>
<evidence type="ECO:0000256" key="2">
    <source>
        <dbReference type="ARBA" id="ARBA00022679"/>
    </source>
</evidence>
<dbReference type="eggNOG" id="COG0438">
    <property type="taxonomic scope" value="Bacteria"/>
</dbReference>
<feature type="domain" description="Glycosyltransferase subfamily 4-like N-terminal" evidence="4">
    <location>
        <begin position="54"/>
        <end position="149"/>
    </location>
</feature>
<keyword evidence="1" id="KW-0328">Glycosyltransferase</keyword>
<reference evidence="6" key="2">
    <citation type="journal article" date="2016" name="Environ. Microbiol. Rep.">
        <title>Analysis of defence systems and a conjugative IncP-1 plasmid in the marine polyaromatic hydrocarbons-degrading bacterium Cycloclasticus sp. 78-ME.</title>
        <authorList>
            <person name="Yakimov M.M."/>
            <person name="Crisafi F."/>
            <person name="Messina E."/>
            <person name="Smedile F."/>
            <person name="Lopatina A."/>
            <person name="Denaro R."/>
            <person name="Pieper D.H."/>
            <person name="Golyshin P.N."/>
            <person name="Giuliano L."/>
        </authorList>
    </citation>
    <scope>NUCLEOTIDE SEQUENCE [LARGE SCALE GENOMIC DNA]</scope>
    <source>
        <strain evidence="6">78-ME</strain>
    </source>
</reference>
<dbReference type="InterPro" id="IPR001296">
    <property type="entry name" value="Glyco_trans_1"/>
</dbReference>
<dbReference type="GO" id="GO:1901135">
    <property type="term" value="P:carbohydrate derivative metabolic process"/>
    <property type="evidence" value="ECO:0007669"/>
    <property type="project" value="UniProtKB-ARBA"/>
</dbReference>
<dbReference type="KEGG" id="cza:CYCME_2253"/>
<sequence length="357" mass="40330">MNVLFISRAHPPTIGGIENQNEALVRHLSSLVRCQTIINRHGKKALPLFIPWAVITGLIKIKNADQVLLGDGVAAIVGWFLKSFSNKPVSCILHGLDITWNNSVYQKFWICFFFKKIDYFIAVSHSTKDIAISAGIPAEKISVIPNGVEKSALIPLSKRKLQQRLQINLDNKFTLLSLGRLVERKGVHWFIKNVMVHLPKDIIYLIAGDGPNKDKINSLIKKLHLENNVYLLGEVDNQLKETLFTHSDLFIQANIPIKNDVEGFGITQLEAGLCGLPSISSNLEGIKDAIQENKNGWLVEPLNAEAFISHILEKKALLKKEPQIISNRVAEYCFENFEWPRIAMRYREKITNINPTR</sequence>
<evidence type="ECO:0000256" key="1">
    <source>
        <dbReference type="ARBA" id="ARBA00022676"/>
    </source>
</evidence>
<feature type="domain" description="Glycosyl transferase family 1" evidence="3">
    <location>
        <begin position="168"/>
        <end position="313"/>
    </location>
</feature>
<name>S5TZB2_9GAMM</name>